<dbReference type="OrthoDB" id="9779457at2"/>
<dbReference type="SUPFAM" id="SSF53706">
    <property type="entry name" value="Formate dehydrogenase/DMSO reductase, domains 1-3"/>
    <property type="match status" value="1"/>
</dbReference>
<name>A0A517MCX0_9BACT</name>
<dbReference type="RefSeq" id="WP_145350854.1">
    <property type="nucleotide sequence ID" value="NZ_CP036262.1"/>
</dbReference>
<accession>A0A517MCX0</accession>
<evidence type="ECO:0000313" key="3">
    <source>
        <dbReference type="EMBL" id="QDS92627.1"/>
    </source>
</evidence>
<gene>
    <name evidence="3" type="primary">ttrB</name>
    <name evidence="3" type="ORF">FF011L_13740</name>
</gene>
<evidence type="ECO:0000313" key="4">
    <source>
        <dbReference type="Proteomes" id="UP000320672"/>
    </source>
</evidence>
<organism evidence="3 4">
    <name type="scientific">Roseimaritima multifibrata</name>
    <dbReference type="NCBI Taxonomy" id="1930274"/>
    <lineage>
        <taxon>Bacteria</taxon>
        <taxon>Pseudomonadati</taxon>
        <taxon>Planctomycetota</taxon>
        <taxon>Planctomycetia</taxon>
        <taxon>Pirellulales</taxon>
        <taxon>Pirellulaceae</taxon>
        <taxon>Roseimaritima</taxon>
    </lineage>
</organism>
<evidence type="ECO:0000256" key="1">
    <source>
        <dbReference type="SAM" id="MobiDB-lite"/>
    </source>
</evidence>
<dbReference type="KEGG" id="rml:FF011L_13740"/>
<dbReference type="Gene3D" id="3.30.70.20">
    <property type="match status" value="2"/>
</dbReference>
<dbReference type="EMBL" id="CP036262">
    <property type="protein sequence ID" value="QDS92627.1"/>
    <property type="molecule type" value="Genomic_DNA"/>
</dbReference>
<dbReference type="SUPFAM" id="SSF54862">
    <property type="entry name" value="4Fe-4S ferredoxins"/>
    <property type="match status" value="1"/>
</dbReference>
<dbReference type="PROSITE" id="PS51379">
    <property type="entry name" value="4FE4S_FER_2"/>
    <property type="match status" value="2"/>
</dbReference>
<feature type="domain" description="4Fe-4S ferredoxin-type" evidence="2">
    <location>
        <begin position="789"/>
        <end position="819"/>
    </location>
</feature>
<dbReference type="NCBIfam" id="TIGR04519">
    <property type="entry name" value="MoCo_extend_TAT"/>
    <property type="match status" value="1"/>
</dbReference>
<protein>
    <submittedName>
        <fullName evidence="3">Tetrathionate reductase subunit B</fullName>
    </submittedName>
</protein>
<dbReference type="CDD" id="cd10551">
    <property type="entry name" value="PsrB"/>
    <property type="match status" value="1"/>
</dbReference>
<sequence>MSQQNTESPKARYWRSLNELRETPEFRSYIEREFPVAASEYPEGVSRRRWIQLMGASLALGGVIGCRYPEENIAPFVIRPEGRVPGEPYSRATNFELAGRVYNLLVSCVDGRPVKIEGNVEHPLGRGGTDVFSQASILGLYDPDRLGEILQFREEKKRPATPEDFAGYLKSMRNRAKANKGRGMAVLVEPTSSPSMVRLLGELQGQLPELTICRFDSVGNDVVAEATQAAVGRRSRTLLDLASAKAILTVEADILGRDRAMVHNSRSFVDGRDPMTGEMSRLYTVEAGFTNTGASADSRLSLRPTDAVRFLAALEVAIDAGERSTDSAEGESNYDELTAQERAERFLAVAAADLVQAGDKAVVVVGEHLGAEAVAAGIRINNKLGSLNSLVRFPELVDAPLKTVDLAAFVEKAQAGEIDSLVVFGANPVFTAPADVDLGDAIGRVADSIYLGEYDDETAVTCKWVAPMAHALESWGDALSDDGHYGVCQPQILPLLGGQTPLELLAVLVGSEDSGEAIVRKTADAIAGGSLSNRQWRSLLHDGFSDDLKVEVADAEFSGSAQPLTTDALNAVDEVDPDDVEVLFVPADGIYDGRFANNGWLQEMPQALTKLTWDNAALMSPRTARQLKVAHGTMVALRRGEASVKVPVYEMPGMAHACVVLPYGYGRTRVGAIGGHADWEFDSVGTDVRPLRTSDSMLVAYKIESRPRSHEKYELATTQDHWAIDELGRDETETRSYKLIREGTLALLEKTPGFTEAKGPHVPDLAHTTLWKEPIEEIIDQKNEYVPQWGMSVDLSKCTGCNACVIACQSENNVPIVGKEQVSLSREMHWMRLDRYFQGTEDNADVVQEPLMCMHCETAPCEQVCPVAATVHTNEGINAMAYNRCIGTRYCANNCPFKVRRFNYFNFNEDVGVGYGINAYQSNIESANRKLQQLVLNPEVTVRGRGVMEKCTYCIQRVEAGKIQARKEGRMIQDGDVKTACQTACPTRAIEFGNIADETSKVAVARGDIRSYGMLPQLRVKPRTTYMSRIRNVHPRLMTSKQVYDLQHLHEHIHHGHDDHDDHGDDSHSDDPHGAEEHPESVS</sequence>
<feature type="region of interest" description="Disordered" evidence="1">
    <location>
        <begin position="1054"/>
        <end position="1083"/>
    </location>
</feature>
<dbReference type="Gene3D" id="2.40.40.20">
    <property type="match status" value="1"/>
</dbReference>
<dbReference type="InterPro" id="IPR030948">
    <property type="entry name" value="TAT_var_transloc_signal_dom"/>
</dbReference>
<evidence type="ECO:0000259" key="2">
    <source>
        <dbReference type="PROSITE" id="PS51379"/>
    </source>
</evidence>
<dbReference type="Proteomes" id="UP000320672">
    <property type="component" value="Chromosome"/>
</dbReference>
<dbReference type="InterPro" id="IPR017896">
    <property type="entry name" value="4Fe4S_Fe-S-bd"/>
</dbReference>
<dbReference type="AlphaFoldDB" id="A0A517MCX0"/>
<dbReference type="SUPFAM" id="SSF50692">
    <property type="entry name" value="ADC-like"/>
    <property type="match status" value="1"/>
</dbReference>
<keyword evidence="4" id="KW-1185">Reference proteome</keyword>
<feature type="domain" description="4Fe-4S ferredoxin-type" evidence="2">
    <location>
        <begin position="844"/>
        <end position="875"/>
    </location>
</feature>
<feature type="compositionally biased region" description="Basic and acidic residues" evidence="1">
    <location>
        <begin position="1056"/>
        <end position="1083"/>
    </location>
</feature>
<proteinExistence type="predicted"/>
<dbReference type="InterPro" id="IPR009010">
    <property type="entry name" value="Asp_de-COase-like_dom_sf"/>
</dbReference>
<dbReference type="Pfam" id="PF12838">
    <property type="entry name" value="Fer4_7"/>
    <property type="match status" value="1"/>
</dbReference>
<dbReference type="PANTHER" id="PTHR42783:SF3">
    <property type="entry name" value="GLUTAMATE SYNTHASE [NADPH] SMALL CHAIN-RELATED"/>
    <property type="match status" value="1"/>
</dbReference>
<reference evidence="3 4" key="1">
    <citation type="submission" date="2019-02" db="EMBL/GenBank/DDBJ databases">
        <title>Deep-cultivation of Planctomycetes and their phenomic and genomic characterization uncovers novel biology.</title>
        <authorList>
            <person name="Wiegand S."/>
            <person name="Jogler M."/>
            <person name="Boedeker C."/>
            <person name="Pinto D."/>
            <person name="Vollmers J."/>
            <person name="Rivas-Marin E."/>
            <person name="Kohn T."/>
            <person name="Peeters S.H."/>
            <person name="Heuer A."/>
            <person name="Rast P."/>
            <person name="Oberbeckmann S."/>
            <person name="Bunk B."/>
            <person name="Jeske O."/>
            <person name="Meyerdierks A."/>
            <person name="Storesund J.E."/>
            <person name="Kallscheuer N."/>
            <person name="Luecker S."/>
            <person name="Lage O.M."/>
            <person name="Pohl T."/>
            <person name="Merkel B.J."/>
            <person name="Hornburger P."/>
            <person name="Mueller R.-W."/>
            <person name="Bruemmer F."/>
            <person name="Labrenz M."/>
            <person name="Spormann A.M."/>
            <person name="Op den Camp H."/>
            <person name="Overmann J."/>
            <person name="Amann R."/>
            <person name="Jetten M.S.M."/>
            <person name="Mascher T."/>
            <person name="Medema M.H."/>
            <person name="Devos D.P."/>
            <person name="Kaster A.-K."/>
            <person name="Ovreas L."/>
            <person name="Rohde M."/>
            <person name="Galperin M.Y."/>
            <person name="Jogler C."/>
        </authorList>
    </citation>
    <scope>NUCLEOTIDE SEQUENCE [LARGE SCALE GENOMIC DNA]</scope>
    <source>
        <strain evidence="3 4">FF011L</strain>
    </source>
</reference>
<dbReference type="PANTHER" id="PTHR42783">
    <property type="entry name" value="GLUTAMATE SYNTHASE [NADPH] SMALL CHAIN"/>
    <property type="match status" value="1"/>
</dbReference>
<dbReference type="CDD" id="cd02784">
    <property type="entry name" value="MopB_CT_PHLH"/>
    <property type="match status" value="1"/>
</dbReference>